<dbReference type="Pfam" id="PF10192">
    <property type="entry name" value="GPR180-TMEM145_TM"/>
    <property type="match status" value="1"/>
</dbReference>
<evidence type="ECO:0000256" key="2">
    <source>
        <dbReference type="ARBA" id="ARBA00022692"/>
    </source>
</evidence>
<feature type="domain" description="GPR180-like N-terminal" evidence="9">
    <location>
        <begin position="208"/>
        <end position="244"/>
    </location>
</feature>
<evidence type="ECO:0000259" key="9">
    <source>
        <dbReference type="Pfam" id="PF21892"/>
    </source>
</evidence>
<dbReference type="InterPro" id="IPR053880">
    <property type="entry name" value="GPR180-like_N"/>
</dbReference>
<dbReference type="RefSeq" id="XP_052121188.1">
    <property type="nucleotide sequence ID" value="XM_052265228.1"/>
</dbReference>
<sequence length="344" mass="39349">MVKALEALVEEEEEEEKEEEANVLGRQPDTRTPKEGVPVIVFAFGLSLIPPTTPTWWFRAPLYEKLIDQLRLISSEPTFFLPLKQNWAFVARFCFLSDDGTFQYRIEYDKEYATQNLLLYYDSNRQWPAVYKTNKTCEQKEGVLSVSQNQIVNLTELRADSGCVLSTVPPLSPSCNESSTAAGCGASGAARGPPGRRGRKQAPAVVRRHILTCHNVRKFRSARERWWFLAVSNCNATKGLNLHYRFLMTNGPPGDYWHEHFSADEFYIMPTLMFFAICYLLMIIAIVMCTIELRSRQLLHATYKIFVFSVSLQSFGILFQSIAYIRYALDGVGFPRQRQLVLVI</sequence>
<feature type="domain" description="GPR180-like N-terminal" evidence="9">
    <location>
        <begin position="84"/>
        <end position="168"/>
    </location>
</feature>
<dbReference type="GO" id="GO:0016020">
    <property type="term" value="C:membrane"/>
    <property type="evidence" value="ECO:0007669"/>
    <property type="project" value="UniProtKB-SubCell"/>
</dbReference>
<feature type="compositionally biased region" description="Acidic residues" evidence="6">
    <location>
        <begin position="9"/>
        <end position="21"/>
    </location>
</feature>
<dbReference type="KEGG" id="foc:113212321"/>
<keyword evidence="5" id="KW-0325">Glycoprotein</keyword>
<dbReference type="Proteomes" id="UP000504606">
    <property type="component" value="Unplaced"/>
</dbReference>
<evidence type="ECO:0000256" key="4">
    <source>
        <dbReference type="ARBA" id="ARBA00023136"/>
    </source>
</evidence>
<evidence type="ECO:0000313" key="10">
    <source>
        <dbReference type="Proteomes" id="UP000504606"/>
    </source>
</evidence>
<feature type="domain" description="GPR180/TMEM145 transmembrane" evidence="8">
    <location>
        <begin position="274"/>
        <end position="335"/>
    </location>
</feature>
<proteinExistence type="predicted"/>
<name>A0A9C6WYE9_FRAOC</name>
<feature type="transmembrane region" description="Helical" evidence="7">
    <location>
        <begin position="266"/>
        <end position="293"/>
    </location>
</feature>
<feature type="region of interest" description="Disordered" evidence="6">
    <location>
        <begin position="9"/>
        <end position="30"/>
    </location>
</feature>
<reference evidence="11" key="1">
    <citation type="submission" date="2025-08" db="UniProtKB">
        <authorList>
            <consortium name="RefSeq"/>
        </authorList>
    </citation>
    <scope>IDENTIFICATION</scope>
    <source>
        <tissue evidence="11">Whole organism</tissue>
    </source>
</reference>
<dbReference type="Pfam" id="PF21892">
    <property type="entry name" value="TMEM145_N"/>
    <property type="match status" value="2"/>
</dbReference>
<evidence type="ECO:0000256" key="5">
    <source>
        <dbReference type="ARBA" id="ARBA00023180"/>
    </source>
</evidence>
<dbReference type="InterPro" id="IPR047831">
    <property type="entry name" value="GPR180/TMEM145"/>
</dbReference>
<dbReference type="InterPro" id="IPR019336">
    <property type="entry name" value="GPR180/TMEM145_TM"/>
</dbReference>
<organism evidence="10 11">
    <name type="scientific">Frankliniella occidentalis</name>
    <name type="common">Western flower thrips</name>
    <name type="synonym">Euthrips occidentalis</name>
    <dbReference type="NCBI Taxonomy" id="133901"/>
    <lineage>
        <taxon>Eukaryota</taxon>
        <taxon>Metazoa</taxon>
        <taxon>Ecdysozoa</taxon>
        <taxon>Arthropoda</taxon>
        <taxon>Hexapoda</taxon>
        <taxon>Insecta</taxon>
        <taxon>Pterygota</taxon>
        <taxon>Neoptera</taxon>
        <taxon>Paraneoptera</taxon>
        <taxon>Thysanoptera</taxon>
        <taxon>Terebrantia</taxon>
        <taxon>Thripoidea</taxon>
        <taxon>Thripidae</taxon>
        <taxon>Frankliniella</taxon>
    </lineage>
</organism>
<accession>A0A9C6WYE9</accession>
<evidence type="ECO:0000256" key="6">
    <source>
        <dbReference type="SAM" id="MobiDB-lite"/>
    </source>
</evidence>
<dbReference type="GeneID" id="113212321"/>
<dbReference type="OrthoDB" id="205745at2759"/>
<keyword evidence="3 7" id="KW-1133">Transmembrane helix</keyword>
<keyword evidence="4 7" id="KW-0472">Membrane</keyword>
<keyword evidence="10" id="KW-1185">Reference proteome</keyword>
<dbReference type="GO" id="GO:0007186">
    <property type="term" value="P:G protein-coupled receptor signaling pathway"/>
    <property type="evidence" value="ECO:0007669"/>
    <property type="project" value="InterPro"/>
</dbReference>
<dbReference type="AlphaFoldDB" id="A0A9C6WYE9"/>
<evidence type="ECO:0000259" key="8">
    <source>
        <dbReference type="Pfam" id="PF10192"/>
    </source>
</evidence>
<feature type="transmembrane region" description="Helical" evidence="7">
    <location>
        <begin position="305"/>
        <end position="325"/>
    </location>
</feature>
<protein>
    <submittedName>
        <fullName evidence="11">Transmembrane protein 145-like</fullName>
    </submittedName>
</protein>
<dbReference type="PANTHER" id="PTHR23252:SF24">
    <property type="entry name" value="TRANSMEMBRANE PROTEIN 145"/>
    <property type="match status" value="1"/>
</dbReference>
<dbReference type="GO" id="GO:0019236">
    <property type="term" value="P:response to pheromone"/>
    <property type="evidence" value="ECO:0007669"/>
    <property type="project" value="InterPro"/>
</dbReference>
<dbReference type="PANTHER" id="PTHR23252">
    <property type="entry name" value="INTIMAL THICKNESS RECEPTOR-RELATED"/>
    <property type="match status" value="1"/>
</dbReference>
<evidence type="ECO:0000256" key="7">
    <source>
        <dbReference type="SAM" id="Phobius"/>
    </source>
</evidence>
<evidence type="ECO:0000256" key="1">
    <source>
        <dbReference type="ARBA" id="ARBA00004141"/>
    </source>
</evidence>
<evidence type="ECO:0000313" key="11">
    <source>
        <dbReference type="RefSeq" id="XP_052121188.1"/>
    </source>
</evidence>
<comment type="subcellular location">
    <subcellularLocation>
        <location evidence="1">Membrane</location>
        <topology evidence="1">Multi-pass membrane protein</topology>
    </subcellularLocation>
</comment>
<evidence type="ECO:0000256" key="3">
    <source>
        <dbReference type="ARBA" id="ARBA00022989"/>
    </source>
</evidence>
<keyword evidence="2 7" id="KW-0812">Transmembrane</keyword>
<gene>
    <name evidence="11" type="primary">LOC113212321</name>
</gene>